<evidence type="ECO:0000256" key="4">
    <source>
        <dbReference type="ARBA" id="ARBA00023134"/>
    </source>
</evidence>
<gene>
    <name evidence="9" type="primary">MX1</name>
</gene>
<dbReference type="InterPro" id="IPR000375">
    <property type="entry name" value="Dynamin_stalk"/>
</dbReference>
<dbReference type="InterPro" id="IPR045063">
    <property type="entry name" value="Dynamin_N"/>
</dbReference>
<dbReference type="Proteomes" id="UP000515159">
    <property type="component" value="Chromosome 4"/>
</dbReference>
<keyword evidence="3 5" id="KW-0547">Nucleotide-binding</keyword>
<dbReference type="GeneID" id="117359375"/>
<dbReference type="Gene3D" id="3.40.50.300">
    <property type="entry name" value="P-loop containing nucleotide triphosphate hydrolases"/>
    <property type="match status" value="1"/>
</dbReference>
<dbReference type="InterPro" id="IPR019762">
    <property type="entry name" value="Dynamin_GTPase_CS"/>
</dbReference>
<dbReference type="PANTHER" id="PTHR11566:SF231">
    <property type="entry name" value="INTERFERON-INDUCED GTP-BINDING PROTEIN MX"/>
    <property type="match status" value="1"/>
</dbReference>
<protein>
    <submittedName>
        <fullName evidence="9">Interferon-induced GTP-binding protein Mx1</fullName>
    </submittedName>
</protein>
<dbReference type="GO" id="GO:0008017">
    <property type="term" value="F:microtubule binding"/>
    <property type="evidence" value="ECO:0007669"/>
    <property type="project" value="TreeGrafter"/>
</dbReference>
<dbReference type="GO" id="GO:0016185">
    <property type="term" value="P:synaptic vesicle budding from presynaptic endocytic zone membrane"/>
    <property type="evidence" value="ECO:0007669"/>
    <property type="project" value="TreeGrafter"/>
</dbReference>
<dbReference type="InterPro" id="IPR030381">
    <property type="entry name" value="G_DYNAMIN_dom"/>
</dbReference>
<dbReference type="Gene3D" id="1.20.120.1240">
    <property type="entry name" value="Dynamin, middle domain"/>
    <property type="match status" value="1"/>
</dbReference>
<dbReference type="FunFam" id="1.20.120.1240:FF:000007">
    <property type="entry name" value="Interferon-induced GTP-binding protein Mx1"/>
    <property type="match status" value="1"/>
</dbReference>
<dbReference type="GO" id="GO:0098793">
    <property type="term" value="C:presynapse"/>
    <property type="evidence" value="ECO:0007669"/>
    <property type="project" value="GOC"/>
</dbReference>
<dbReference type="KEGG" id="gsh:117359375"/>
<dbReference type="InterPro" id="IPR003130">
    <property type="entry name" value="GED"/>
</dbReference>
<comment type="subcellular location">
    <subcellularLocation>
        <location evidence="1">Cytoplasm</location>
    </subcellularLocation>
</comment>
<keyword evidence="4 5" id="KW-0342">GTP-binding</keyword>
<evidence type="ECO:0000259" key="7">
    <source>
        <dbReference type="PROSITE" id="PS51718"/>
    </source>
</evidence>
<dbReference type="GO" id="GO:0051607">
    <property type="term" value="P:defense response to virus"/>
    <property type="evidence" value="ECO:0007669"/>
    <property type="project" value="TreeGrafter"/>
</dbReference>
<evidence type="ECO:0000256" key="3">
    <source>
        <dbReference type="ARBA" id="ARBA00022741"/>
    </source>
</evidence>
<dbReference type="PROSITE" id="PS51718">
    <property type="entry name" value="G_DYNAMIN_2"/>
    <property type="match status" value="1"/>
</dbReference>
<dbReference type="InterPro" id="IPR027417">
    <property type="entry name" value="P-loop_NTPase"/>
</dbReference>
<feature type="compositionally biased region" description="Low complexity" evidence="6">
    <location>
        <begin position="691"/>
        <end position="708"/>
    </location>
</feature>
<sequence length="736" mass="83105">MENYLNNAYEQKIRPCIDLIDGLRSLGIQKELALPAITVIGDQGSGKSSVLEALSGVALPRGTGIVTRCPLELKLKKAKNGQKWSGKISYEDVKRTLRSSSEVEYEIIKAQNAIAGEEGRICENVISLEIISPDVPDLTLIDLPGIVRVAVGNQPENIGTQIKKLIQNYIEKQETIILVVAPCNVDIATIEALAIAHEVDPNGKRTLGILTKPDLVDGGSENLILETMRNSKISLNKGYMIVKCRGQQAIHDNLSLKDAVQEEEEFFKKHKHFSPLLDDGKATIPILAEKLTTELVEHIHKSLPDLVQQINSKLKESTEELEHFGTGIPESNEGMYNFLLDKIRPFNKEILSLIKGEENLSIPNTSRLFKIVRQNFELWQKLLDDNSILMDKTVKDKLLEFDGKYRGRELPGFINYQTFEMIVNDYIQKLRMSALENVKSLIHIIEDTFLKYSRKHFAHFHNLDKAAKVIIEDLRKIQEAEAENMINNQFKMEQHIYAQDKIYWRDFLTLQKQNAITSNKTVNELTLGVVTPTLPQFTEITRHVKAYCSGAFLRLSSQIPMIIYYYALHMYGDMVERKMLQILQDANEFEKLLEQQPDLVNQRKRVKHRIQELRQARTLHQPFEFNFMDAALANGIYEIPIPSSTADLPFSFCSDNLANGAEELPLTQPTAKQCTKSRKKDATGATNTSINQKQQGPSNSSSSGPTGKVNASSIRPPTLIFHSNNQPFNSELPSSP</sequence>
<evidence type="ECO:0000256" key="5">
    <source>
        <dbReference type="RuleBase" id="RU003932"/>
    </source>
</evidence>
<dbReference type="GO" id="GO:0005737">
    <property type="term" value="C:cytoplasm"/>
    <property type="evidence" value="ECO:0007669"/>
    <property type="project" value="UniProtKB-SubCell"/>
</dbReference>
<dbReference type="FunFam" id="3.40.50.300:FF:000621">
    <property type="entry name" value="Interferon-induced GTP-binding protein Mx1"/>
    <property type="match status" value="1"/>
</dbReference>
<reference evidence="9" key="1">
    <citation type="submission" date="2025-08" db="UniProtKB">
        <authorList>
            <consortium name="RefSeq"/>
        </authorList>
    </citation>
    <scope>IDENTIFICATION</scope>
</reference>
<dbReference type="AlphaFoldDB" id="A0A6P8QPW8"/>
<dbReference type="SUPFAM" id="SSF52540">
    <property type="entry name" value="P-loop containing nucleoside triphosphate hydrolases"/>
    <property type="match status" value="1"/>
</dbReference>
<comment type="similarity">
    <text evidence="5">Belongs to the TRAFAC class dynamin-like GTPase superfamily. Dynamin/Fzo/YdjA family.</text>
</comment>
<dbReference type="GO" id="GO:0005886">
    <property type="term" value="C:plasma membrane"/>
    <property type="evidence" value="ECO:0007669"/>
    <property type="project" value="TreeGrafter"/>
</dbReference>
<dbReference type="FunCoup" id="A0A6P8QPW8">
    <property type="interactions" value="385"/>
</dbReference>
<dbReference type="GO" id="GO:0003924">
    <property type="term" value="F:GTPase activity"/>
    <property type="evidence" value="ECO:0007669"/>
    <property type="project" value="InterPro"/>
</dbReference>
<feature type="domain" description="Dynamin-type G" evidence="7">
    <location>
        <begin position="31"/>
        <end position="304"/>
    </location>
</feature>
<dbReference type="PROSITE" id="PS00410">
    <property type="entry name" value="G_DYNAMIN_1"/>
    <property type="match status" value="1"/>
</dbReference>
<feature type="compositionally biased region" description="Polar residues" evidence="6">
    <location>
        <begin position="709"/>
        <end position="736"/>
    </location>
</feature>
<evidence type="ECO:0000313" key="9">
    <source>
        <dbReference type="RefSeq" id="XP_033797915.1"/>
    </source>
</evidence>
<evidence type="ECO:0000256" key="2">
    <source>
        <dbReference type="ARBA" id="ARBA00022490"/>
    </source>
</evidence>
<evidence type="ECO:0000256" key="1">
    <source>
        <dbReference type="ARBA" id="ARBA00004496"/>
    </source>
</evidence>
<dbReference type="GO" id="GO:0005634">
    <property type="term" value="C:nucleus"/>
    <property type="evidence" value="ECO:0007669"/>
    <property type="project" value="TreeGrafter"/>
</dbReference>
<proteinExistence type="inferred from homology"/>
<dbReference type="OrthoDB" id="5061070at2759"/>
<name>A0A6P8QPW8_GEOSA</name>
<keyword evidence="2" id="KW-0963">Cytoplasm</keyword>
<dbReference type="InParanoid" id="A0A6P8QPW8"/>
<dbReference type="GO" id="GO:0005874">
    <property type="term" value="C:microtubule"/>
    <property type="evidence" value="ECO:0007669"/>
    <property type="project" value="TreeGrafter"/>
</dbReference>
<evidence type="ECO:0000313" key="8">
    <source>
        <dbReference type="Proteomes" id="UP000515159"/>
    </source>
</evidence>
<dbReference type="InterPro" id="IPR022812">
    <property type="entry name" value="Dynamin"/>
</dbReference>
<organism evidence="8 9">
    <name type="scientific">Geotrypetes seraphini</name>
    <name type="common">Gaboon caecilian</name>
    <name type="synonym">Caecilia seraphini</name>
    <dbReference type="NCBI Taxonomy" id="260995"/>
    <lineage>
        <taxon>Eukaryota</taxon>
        <taxon>Metazoa</taxon>
        <taxon>Chordata</taxon>
        <taxon>Craniata</taxon>
        <taxon>Vertebrata</taxon>
        <taxon>Euteleostomi</taxon>
        <taxon>Amphibia</taxon>
        <taxon>Gymnophiona</taxon>
        <taxon>Geotrypetes</taxon>
    </lineage>
</organism>
<dbReference type="Pfam" id="PF00350">
    <property type="entry name" value="Dynamin_N"/>
    <property type="match status" value="1"/>
</dbReference>
<dbReference type="InterPro" id="IPR001401">
    <property type="entry name" value="Dynamin_GTPase"/>
</dbReference>
<dbReference type="PRINTS" id="PR00195">
    <property type="entry name" value="DYNAMIN"/>
</dbReference>
<feature type="region of interest" description="Disordered" evidence="6">
    <location>
        <begin position="668"/>
        <end position="736"/>
    </location>
</feature>
<dbReference type="SMART" id="SM00302">
    <property type="entry name" value="GED"/>
    <property type="match status" value="1"/>
</dbReference>
<dbReference type="GO" id="GO:0031623">
    <property type="term" value="P:receptor internalization"/>
    <property type="evidence" value="ECO:0007669"/>
    <property type="project" value="TreeGrafter"/>
</dbReference>
<keyword evidence="8" id="KW-1185">Reference proteome</keyword>
<dbReference type="GO" id="GO:0005525">
    <property type="term" value="F:GTP binding"/>
    <property type="evidence" value="ECO:0007669"/>
    <property type="project" value="UniProtKB-KW"/>
</dbReference>
<dbReference type="RefSeq" id="XP_033797915.1">
    <property type="nucleotide sequence ID" value="XM_033942024.1"/>
</dbReference>
<dbReference type="Pfam" id="PF02212">
    <property type="entry name" value="GED"/>
    <property type="match status" value="1"/>
</dbReference>
<dbReference type="CTD" id="4599"/>
<accession>A0A6P8QPW8</accession>
<evidence type="ECO:0000256" key="6">
    <source>
        <dbReference type="SAM" id="MobiDB-lite"/>
    </source>
</evidence>
<dbReference type="CDD" id="cd08771">
    <property type="entry name" value="DLP_1"/>
    <property type="match status" value="1"/>
</dbReference>
<dbReference type="SMART" id="SM00053">
    <property type="entry name" value="DYNc"/>
    <property type="match status" value="1"/>
</dbReference>
<dbReference type="PANTHER" id="PTHR11566">
    <property type="entry name" value="DYNAMIN"/>
    <property type="match status" value="1"/>
</dbReference>
<dbReference type="Pfam" id="PF01031">
    <property type="entry name" value="Dynamin_M"/>
    <property type="match status" value="1"/>
</dbReference>